<dbReference type="InterPro" id="IPR023404">
    <property type="entry name" value="rSAM_horseshoe"/>
</dbReference>
<accession>A0A4Q0VBV6</accession>
<dbReference type="Pfam" id="PF04055">
    <property type="entry name" value="Radical_SAM"/>
    <property type="match status" value="1"/>
</dbReference>
<dbReference type="GO" id="GO:0005737">
    <property type="term" value="C:cytoplasm"/>
    <property type="evidence" value="ECO:0007669"/>
    <property type="project" value="TreeGrafter"/>
</dbReference>
<dbReference type="EMBL" id="QMAP01000007">
    <property type="protein sequence ID" value="RXI48190.1"/>
    <property type="molecule type" value="Genomic_DNA"/>
</dbReference>
<dbReference type="CDD" id="cd01335">
    <property type="entry name" value="Radical_SAM"/>
    <property type="match status" value="1"/>
</dbReference>
<dbReference type="InterPro" id="IPR058240">
    <property type="entry name" value="rSAM_sf"/>
</dbReference>
<dbReference type="PANTHER" id="PTHR13932">
    <property type="entry name" value="COPROPORPHYRINIGEN III OXIDASE"/>
    <property type="match status" value="1"/>
</dbReference>
<dbReference type="GO" id="GO:0003824">
    <property type="term" value="F:catalytic activity"/>
    <property type="evidence" value="ECO:0007669"/>
    <property type="project" value="InterPro"/>
</dbReference>
<dbReference type="AlphaFoldDB" id="A0A4Q0VBV6"/>
<dbReference type="InterPro" id="IPR034505">
    <property type="entry name" value="Coproporphyrinogen-III_oxidase"/>
</dbReference>
<dbReference type="InterPro" id="IPR006638">
    <property type="entry name" value="Elp3/MiaA/NifB-like_rSAM"/>
</dbReference>
<sequence length="439" mass="52280">MTYFEKYIEENPYKSYIYSYPHKKSYRTFDKAFDLKKLWENRKSDNLTLYIHIPFCLNKCGYCNLFSTTDFNKDKMSKYVDKLIEEIKAVKNILDLKKESVFDSVIFGGGTPTALPKDLMEKLLIVIEKNLNIDFKKIFFSMETSPNTMNKEYIDLLKKFHINRISMGIQSFKECELKEIYRFETVNNINKSLELMKKENIEIKNLDLIYGIPSQSIESFMDSLKRVIEYKPEEIFIYPLYIREKTKLYEKCKRDFNNMTNMYDLAKDELIKNGYIQTSMRNFIREDMSEKLYPSYSCQENEMIGIGCGARSYISNIHYSRKYAVNQSNINSIINDYLREENLYYATYGYILSEDEIKRKYILKSILKVTGLDLEEYFKRFNKNIFDDFNEINLLIDKGFLIKKDTRIYPTEKGLKYSDAMGCLFISNEVNKKIQDFSE</sequence>
<dbReference type="SFLD" id="SFLDG01082">
    <property type="entry name" value="B12-binding_domain_containing"/>
    <property type="match status" value="1"/>
</dbReference>
<evidence type="ECO:0000256" key="1">
    <source>
        <dbReference type="ARBA" id="ARBA00017228"/>
    </source>
</evidence>
<dbReference type="Pfam" id="PF06969">
    <property type="entry name" value="HemN_C"/>
    <property type="match status" value="1"/>
</dbReference>
<feature type="domain" description="Radical SAM core" evidence="2">
    <location>
        <begin position="41"/>
        <end position="285"/>
    </location>
</feature>
<reference evidence="3 4" key="1">
    <citation type="submission" date="2018-06" db="EMBL/GenBank/DDBJ databases">
        <title>Genome conservation of Clostridium tetani.</title>
        <authorList>
            <person name="Bruggemann H."/>
            <person name="Popoff M.R."/>
        </authorList>
    </citation>
    <scope>NUCLEOTIDE SEQUENCE [LARGE SCALE GENOMIC DNA]</scope>
    <source>
        <strain evidence="3 4">2017.061</strain>
    </source>
</reference>
<dbReference type="InterPro" id="IPR007197">
    <property type="entry name" value="rSAM"/>
</dbReference>
<dbReference type="Gene3D" id="3.80.30.20">
    <property type="entry name" value="tm_1862 like domain"/>
    <property type="match status" value="1"/>
</dbReference>
<proteinExistence type="predicted"/>
<dbReference type="NCBIfam" id="NF006067">
    <property type="entry name" value="PRK08208.1"/>
    <property type="match status" value="1"/>
</dbReference>
<dbReference type="PANTHER" id="PTHR13932:SF5">
    <property type="entry name" value="RADICAL S-ADENOSYL METHIONINE DOMAIN-CONTAINING PROTEIN 1, MITOCHONDRIAL"/>
    <property type="match status" value="1"/>
</dbReference>
<dbReference type="SMART" id="SM00729">
    <property type="entry name" value="Elp3"/>
    <property type="match status" value="1"/>
</dbReference>
<dbReference type="PROSITE" id="PS51918">
    <property type="entry name" value="RADICAL_SAM"/>
    <property type="match status" value="1"/>
</dbReference>
<comment type="caution">
    <text evidence="3">The sequence shown here is derived from an EMBL/GenBank/DDBJ whole genome shotgun (WGS) entry which is preliminary data.</text>
</comment>
<dbReference type="GO" id="GO:0006779">
    <property type="term" value="P:porphyrin-containing compound biosynthetic process"/>
    <property type="evidence" value="ECO:0007669"/>
    <property type="project" value="TreeGrafter"/>
</dbReference>
<organism evidence="3 4">
    <name type="scientific">Clostridium tetani</name>
    <dbReference type="NCBI Taxonomy" id="1513"/>
    <lineage>
        <taxon>Bacteria</taxon>
        <taxon>Bacillati</taxon>
        <taxon>Bacillota</taxon>
        <taxon>Clostridia</taxon>
        <taxon>Eubacteriales</taxon>
        <taxon>Clostridiaceae</taxon>
        <taxon>Clostridium</taxon>
    </lineage>
</organism>
<dbReference type="GO" id="GO:0051539">
    <property type="term" value="F:4 iron, 4 sulfur cluster binding"/>
    <property type="evidence" value="ECO:0007669"/>
    <property type="project" value="TreeGrafter"/>
</dbReference>
<protein>
    <recommendedName>
        <fullName evidence="1">Heme chaperone HemW</fullName>
    </recommendedName>
</protein>
<evidence type="ECO:0000259" key="2">
    <source>
        <dbReference type="PROSITE" id="PS51918"/>
    </source>
</evidence>
<dbReference type="InterPro" id="IPR010723">
    <property type="entry name" value="HemN_C"/>
</dbReference>
<dbReference type="Proteomes" id="UP000290921">
    <property type="component" value="Unassembled WGS sequence"/>
</dbReference>
<dbReference type="SUPFAM" id="SSF102114">
    <property type="entry name" value="Radical SAM enzymes"/>
    <property type="match status" value="1"/>
</dbReference>
<dbReference type="SFLD" id="SFLDG01065">
    <property type="entry name" value="anaerobic_coproporphyrinogen-I"/>
    <property type="match status" value="1"/>
</dbReference>
<dbReference type="RefSeq" id="WP_129030517.1">
    <property type="nucleotide sequence ID" value="NZ_QMAP01000007.1"/>
</dbReference>
<dbReference type="SFLD" id="SFLDS00029">
    <property type="entry name" value="Radical_SAM"/>
    <property type="match status" value="1"/>
</dbReference>
<gene>
    <name evidence="3" type="ORF">DP130_08855</name>
</gene>
<name>A0A4Q0VBV6_CLOTA</name>
<evidence type="ECO:0000313" key="3">
    <source>
        <dbReference type="EMBL" id="RXI48190.1"/>
    </source>
</evidence>
<evidence type="ECO:0000313" key="4">
    <source>
        <dbReference type="Proteomes" id="UP000290921"/>
    </source>
</evidence>